<accession>A0ABS2FKY1</accession>
<dbReference type="SUPFAM" id="SSF69304">
    <property type="entry name" value="Tricorn protease N-terminal domain"/>
    <property type="match status" value="1"/>
</dbReference>
<gene>
    <name evidence="1" type="ORF">H6A19_14970</name>
</gene>
<reference evidence="1 2" key="1">
    <citation type="journal article" date="2021" name="Sci. Rep.">
        <title>The distribution of antibiotic resistance genes in chicken gut microbiota commensals.</title>
        <authorList>
            <person name="Juricova H."/>
            <person name="Matiasovicova J."/>
            <person name="Kubasova T."/>
            <person name="Cejkova D."/>
            <person name="Rychlik I."/>
        </authorList>
    </citation>
    <scope>NUCLEOTIDE SEQUENCE [LARGE SCALE GENOMIC DNA]</scope>
    <source>
        <strain evidence="1 2">An435</strain>
    </source>
</reference>
<dbReference type="EMBL" id="JACJLL010000136">
    <property type="protein sequence ID" value="MBM6820616.1"/>
    <property type="molecule type" value="Genomic_DNA"/>
</dbReference>
<proteinExistence type="predicted"/>
<keyword evidence="2" id="KW-1185">Reference proteome</keyword>
<sequence>MAKRKCKRLMILIQLMITTVFFLGCKKESIEEISKINLNKGAFVDESTNYETFNFNSENTYEEVDTEGKVITNFNMESNTYTFYKDNSFYVNYNSKDIKIEHNKIASLKVSPEGNYVFYFINDEYLEPAIMDLKNEKEILLGNKAVISGQFIDWITDTKLAYYGVNTEEKTTGIFTYDVKTEKEDNIYKINNGYVKFLKHIDDGLALVEEHYGEDTVLNIISVNGDVTEISREVIDINDIESINNKLYLLGRVKNNSYSIYELDNGVVKRLLFDFPSVLYAEKGLSVNEAGEILFVGSASNGQPDHVYKYSDGTVVLVSSDITNCNFININ</sequence>
<evidence type="ECO:0000313" key="1">
    <source>
        <dbReference type="EMBL" id="MBM6820616.1"/>
    </source>
</evidence>
<dbReference type="RefSeq" id="WP_148323129.1">
    <property type="nucleotide sequence ID" value="NZ_JACJLL010000136.1"/>
</dbReference>
<dbReference type="PROSITE" id="PS51257">
    <property type="entry name" value="PROKAR_LIPOPROTEIN"/>
    <property type="match status" value="1"/>
</dbReference>
<comment type="caution">
    <text evidence="1">The sequence shown here is derived from an EMBL/GenBank/DDBJ whole genome shotgun (WGS) entry which is preliminary data.</text>
</comment>
<evidence type="ECO:0008006" key="3">
    <source>
        <dbReference type="Google" id="ProtNLM"/>
    </source>
</evidence>
<evidence type="ECO:0000313" key="2">
    <source>
        <dbReference type="Proteomes" id="UP000767334"/>
    </source>
</evidence>
<protein>
    <recommendedName>
        <fullName evidence="3">Lipoprotein</fullName>
    </recommendedName>
</protein>
<dbReference type="Proteomes" id="UP000767334">
    <property type="component" value="Unassembled WGS sequence"/>
</dbReference>
<name>A0ABS2FKY1_9CLOT</name>
<organism evidence="1 2">
    <name type="scientific">Clostridium saudiense</name>
    <dbReference type="NCBI Taxonomy" id="1414720"/>
    <lineage>
        <taxon>Bacteria</taxon>
        <taxon>Bacillati</taxon>
        <taxon>Bacillota</taxon>
        <taxon>Clostridia</taxon>
        <taxon>Eubacteriales</taxon>
        <taxon>Clostridiaceae</taxon>
        <taxon>Clostridium</taxon>
    </lineage>
</organism>